<gene>
    <name evidence="1" type="ORF">MVEN_00686000</name>
</gene>
<dbReference type="Proteomes" id="UP000620124">
    <property type="component" value="Unassembled WGS sequence"/>
</dbReference>
<reference evidence="1" key="1">
    <citation type="submission" date="2020-05" db="EMBL/GenBank/DDBJ databases">
        <title>Mycena genomes resolve the evolution of fungal bioluminescence.</title>
        <authorList>
            <person name="Tsai I.J."/>
        </authorList>
    </citation>
    <scope>NUCLEOTIDE SEQUENCE</scope>
    <source>
        <strain evidence="1">CCC161011</strain>
    </source>
</reference>
<accession>A0A8H7D519</accession>
<evidence type="ECO:0000313" key="1">
    <source>
        <dbReference type="EMBL" id="KAF7359622.1"/>
    </source>
</evidence>
<name>A0A8H7D519_9AGAR</name>
<protein>
    <submittedName>
        <fullName evidence="1">Uncharacterized protein</fullName>
    </submittedName>
</protein>
<sequence>MLSRSPPFLSIERWERPTEPYVATRDLGAFPARMYLTLSGVGTPLQRALERSWMSTLQTISCRLLWVGWEGSLRQLDAMRAGVMGKMPALRRVKVAIVVSEMGRAANRGVRRSGEKRSERGCRGSLDGGIFDIKVVTEEEKRFKRSAISYSAPQQAGADLSRRVYTWVEFLSTFRDFLPGIGPVTVGA</sequence>
<keyword evidence="2" id="KW-1185">Reference proteome</keyword>
<dbReference type="EMBL" id="JACAZI010000005">
    <property type="protein sequence ID" value="KAF7359622.1"/>
    <property type="molecule type" value="Genomic_DNA"/>
</dbReference>
<evidence type="ECO:0000313" key="2">
    <source>
        <dbReference type="Proteomes" id="UP000620124"/>
    </source>
</evidence>
<organism evidence="1 2">
    <name type="scientific">Mycena venus</name>
    <dbReference type="NCBI Taxonomy" id="2733690"/>
    <lineage>
        <taxon>Eukaryota</taxon>
        <taxon>Fungi</taxon>
        <taxon>Dikarya</taxon>
        <taxon>Basidiomycota</taxon>
        <taxon>Agaricomycotina</taxon>
        <taxon>Agaricomycetes</taxon>
        <taxon>Agaricomycetidae</taxon>
        <taxon>Agaricales</taxon>
        <taxon>Marasmiineae</taxon>
        <taxon>Mycenaceae</taxon>
        <taxon>Mycena</taxon>
    </lineage>
</organism>
<proteinExistence type="predicted"/>
<dbReference type="AlphaFoldDB" id="A0A8H7D519"/>
<comment type="caution">
    <text evidence="1">The sequence shown here is derived from an EMBL/GenBank/DDBJ whole genome shotgun (WGS) entry which is preliminary data.</text>
</comment>